<sequence length="203" mass="23100">MGLKKNEHKTYVSINGNGKIAQRVTENTPGAVSRTLESGKVIHQMEYDYIEGRITGMNFYEHKEFGNFLNVIIDDEFVLQLKSSSRYFYSFCYALPNIDLTKDVRLNPWRKQDGDKVKQALYVNQGGKESVAWYFTRDNPNGLPDMVKIKVKGKETWDDSARLEWMENYIKDNILPKLGAAVSVSGPDDEGDADDQGGEDLPF</sequence>
<dbReference type="Proteomes" id="UP000244450">
    <property type="component" value="Unassembled WGS sequence"/>
</dbReference>
<keyword evidence="3" id="KW-1185">Reference proteome</keyword>
<evidence type="ECO:0000313" key="2">
    <source>
        <dbReference type="EMBL" id="PUZ21784.1"/>
    </source>
</evidence>
<dbReference type="RefSeq" id="WP_108689433.1">
    <property type="nucleotide sequence ID" value="NZ_QCYK01000004.1"/>
</dbReference>
<evidence type="ECO:0000313" key="3">
    <source>
        <dbReference type="Proteomes" id="UP000244450"/>
    </source>
</evidence>
<reference evidence="2 3" key="1">
    <citation type="submission" date="2018-04" db="EMBL/GenBank/DDBJ databases">
        <title>Chitinophaga fuyangensis sp. nov., isolated from soil in a chemical factory.</title>
        <authorList>
            <person name="Chen K."/>
        </authorList>
    </citation>
    <scope>NUCLEOTIDE SEQUENCE [LARGE SCALE GENOMIC DNA]</scope>
    <source>
        <strain evidence="2 3">LY-1</strain>
    </source>
</reference>
<protein>
    <submittedName>
        <fullName evidence="2">Uncharacterized protein</fullName>
    </submittedName>
</protein>
<comment type="caution">
    <text evidence="2">The sequence shown here is derived from an EMBL/GenBank/DDBJ whole genome shotgun (WGS) entry which is preliminary data.</text>
</comment>
<name>A0A2T7BBL0_9BACT</name>
<accession>A0A2T7BBL0</accession>
<dbReference type="EMBL" id="QCYK01000004">
    <property type="protein sequence ID" value="PUZ21784.1"/>
    <property type="molecule type" value="Genomic_DNA"/>
</dbReference>
<feature type="region of interest" description="Disordered" evidence="1">
    <location>
        <begin position="181"/>
        <end position="203"/>
    </location>
</feature>
<organism evidence="2 3">
    <name type="scientific">Chitinophaga parva</name>
    <dbReference type="NCBI Taxonomy" id="2169414"/>
    <lineage>
        <taxon>Bacteria</taxon>
        <taxon>Pseudomonadati</taxon>
        <taxon>Bacteroidota</taxon>
        <taxon>Chitinophagia</taxon>
        <taxon>Chitinophagales</taxon>
        <taxon>Chitinophagaceae</taxon>
        <taxon>Chitinophaga</taxon>
    </lineage>
</organism>
<gene>
    <name evidence="2" type="ORF">DCC81_24665</name>
</gene>
<proteinExistence type="predicted"/>
<feature type="compositionally biased region" description="Acidic residues" evidence="1">
    <location>
        <begin position="187"/>
        <end position="203"/>
    </location>
</feature>
<evidence type="ECO:0000256" key="1">
    <source>
        <dbReference type="SAM" id="MobiDB-lite"/>
    </source>
</evidence>
<dbReference type="AlphaFoldDB" id="A0A2T7BBL0"/>
<dbReference type="OrthoDB" id="665210at2"/>